<reference evidence="2" key="1">
    <citation type="submission" date="2016-10" db="EMBL/GenBank/DDBJ databases">
        <authorList>
            <person name="Varghese N."/>
            <person name="Submissions S."/>
        </authorList>
    </citation>
    <scope>NUCLEOTIDE SEQUENCE [LARGE SCALE GENOMIC DNA]</scope>
    <source>
        <strain evidence="2">IBRC-M 10760</strain>
    </source>
</reference>
<dbReference type="Proteomes" id="UP000199076">
    <property type="component" value="Unassembled WGS sequence"/>
</dbReference>
<proteinExistence type="predicted"/>
<sequence>MVTVEVVGEGTREIEPETLGADPTYADLVRAVDYSPHEVSVLVDDQPVPEDRAVDADHVRVLRLIKGG</sequence>
<dbReference type="NCBIfam" id="NF041919">
    <property type="entry name" value="SAMP2"/>
    <property type="match status" value="1"/>
</dbReference>
<gene>
    <name evidence="1" type="ORF">SAMN05216218_102231</name>
</gene>
<dbReference type="SUPFAM" id="SSF54285">
    <property type="entry name" value="MoaD/ThiS"/>
    <property type="match status" value="1"/>
</dbReference>
<dbReference type="STRING" id="660518.SAMN05216218_102231"/>
<protein>
    <submittedName>
        <fullName evidence="1">Sulfur carrier protein</fullName>
    </submittedName>
</protein>
<dbReference type="RefSeq" id="WP_092688140.1">
    <property type="nucleotide sequence ID" value="NZ_FNBK01000002.1"/>
</dbReference>
<dbReference type="Gene3D" id="4.10.410.50">
    <property type="match status" value="1"/>
</dbReference>
<dbReference type="AlphaFoldDB" id="A0A1G7GXV5"/>
<accession>A0A1G7GXV5</accession>
<dbReference type="InterPro" id="IPR016155">
    <property type="entry name" value="Mopterin_synth/thiamin_S_b"/>
</dbReference>
<dbReference type="OrthoDB" id="104640at2157"/>
<dbReference type="InterPro" id="IPR053834">
    <property type="entry name" value="SAMP2_halobacteria"/>
</dbReference>
<dbReference type="EMBL" id="FNBK01000002">
    <property type="protein sequence ID" value="SDE92945.1"/>
    <property type="molecule type" value="Genomic_DNA"/>
</dbReference>
<dbReference type="Pfam" id="PF21965">
    <property type="entry name" value="SAMP2"/>
    <property type="match status" value="1"/>
</dbReference>
<name>A0A1G7GXV5_9EURY</name>
<keyword evidence="2" id="KW-1185">Reference proteome</keyword>
<evidence type="ECO:0000313" key="2">
    <source>
        <dbReference type="Proteomes" id="UP000199076"/>
    </source>
</evidence>
<dbReference type="InterPro" id="IPR053752">
    <property type="entry name" value="SAM_domain_containing"/>
</dbReference>
<organism evidence="1 2">
    <name type="scientific">Halorientalis regularis</name>
    <dbReference type="NCBI Taxonomy" id="660518"/>
    <lineage>
        <taxon>Archaea</taxon>
        <taxon>Methanobacteriati</taxon>
        <taxon>Methanobacteriota</taxon>
        <taxon>Stenosarchaea group</taxon>
        <taxon>Halobacteria</taxon>
        <taxon>Halobacteriales</taxon>
        <taxon>Haloarculaceae</taxon>
        <taxon>Halorientalis</taxon>
    </lineage>
</organism>
<evidence type="ECO:0000313" key="1">
    <source>
        <dbReference type="EMBL" id="SDE92945.1"/>
    </source>
</evidence>
<dbReference type="InterPro" id="IPR053833">
    <property type="entry name" value="SAMP2"/>
</dbReference>